<comment type="similarity">
    <text evidence="1">Belongs to the 5'(3')-deoxyribonucleotidase family.</text>
</comment>
<protein>
    <submittedName>
        <fullName evidence="2">5'(3')-deoxyribonucleotidase</fullName>
    </submittedName>
</protein>
<dbReference type="Gene3D" id="1.10.40.40">
    <property type="entry name" value="Deoxyribonucleotidase, domain 2"/>
    <property type="match status" value="1"/>
</dbReference>
<dbReference type="SUPFAM" id="SSF56784">
    <property type="entry name" value="HAD-like"/>
    <property type="match status" value="1"/>
</dbReference>
<dbReference type="Pfam" id="PF06941">
    <property type="entry name" value="NT5C"/>
    <property type="match status" value="1"/>
</dbReference>
<comment type="caution">
    <text evidence="2">The sequence shown here is derived from an EMBL/GenBank/DDBJ whole genome shotgun (WGS) entry which is preliminary data.</text>
</comment>
<dbReference type="RefSeq" id="WP_168035825.1">
    <property type="nucleotide sequence ID" value="NZ_JAATJH010000001.1"/>
</dbReference>
<evidence type="ECO:0000256" key="1">
    <source>
        <dbReference type="ARBA" id="ARBA00009589"/>
    </source>
</evidence>
<evidence type="ECO:0000313" key="2">
    <source>
        <dbReference type="EMBL" id="NJC25050.1"/>
    </source>
</evidence>
<keyword evidence="3" id="KW-1185">Reference proteome</keyword>
<dbReference type="Gene3D" id="3.40.50.1000">
    <property type="entry name" value="HAD superfamily/HAD-like"/>
    <property type="match status" value="1"/>
</dbReference>
<evidence type="ECO:0000313" key="3">
    <source>
        <dbReference type="Proteomes" id="UP000770785"/>
    </source>
</evidence>
<dbReference type="InterPro" id="IPR023214">
    <property type="entry name" value="HAD_sf"/>
</dbReference>
<dbReference type="InterPro" id="IPR036412">
    <property type="entry name" value="HAD-like_sf"/>
</dbReference>
<organism evidence="2 3">
    <name type="scientific">Neolewinella antarctica</name>
    <dbReference type="NCBI Taxonomy" id="442734"/>
    <lineage>
        <taxon>Bacteria</taxon>
        <taxon>Pseudomonadati</taxon>
        <taxon>Bacteroidota</taxon>
        <taxon>Saprospiria</taxon>
        <taxon>Saprospirales</taxon>
        <taxon>Lewinellaceae</taxon>
        <taxon>Neolewinella</taxon>
    </lineage>
</organism>
<name>A0ABX0X741_9BACT</name>
<dbReference type="Proteomes" id="UP000770785">
    <property type="component" value="Unassembled WGS sequence"/>
</dbReference>
<dbReference type="PANTHER" id="PTHR16504">
    <property type="entry name" value="5'(3')-DEOXYRIBONUCLEOTIDASE"/>
    <property type="match status" value="1"/>
</dbReference>
<dbReference type="InterPro" id="IPR010708">
    <property type="entry name" value="5'(3')-deoxyribonucleotidase"/>
</dbReference>
<dbReference type="PANTHER" id="PTHR16504:SF4">
    <property type="entry name" value="5'(3')-DEOXYRIBONUCLEOTIDASE"/>
    <property type="match status" value="1"/>
</dbReference>
<reference evidence="2 3" key="1">
    <citation type="submission" date="2020-03" db="EMBL/GenBank/DDBJ databases">
        <title>Genomic Encyclopedia of Type Strains, Phase IV (KMG-IV): sequencing the most valuable type-strain genomes for metagenomic binning, comparative biology and taxonomic classification.</title>
        <authorList>
            <person name="Goeker M."/>
        </authorList>
    </citation>
    <scope>NUCLEOTIDE SEQUENCE [LARGE SCALE GENOMIC DNA]</scope>
    <source>
        <strain evidence="2 3">DSM 105096</strain>
    </source>
</reference>
<dbReference type="EMBL" id="JAATJH010000001">
    <property type="protein sequence ID" value="NJC25050.1"/>
    <property type="molecule type" value="Genomic_DNA"/>
</dbReference>
<accession>A0ABX0X741</accession>
<sequence>MAKICIDMDGVMADTYQKFADAYLKEFGREPTRAELLGKKVYELDGAGHLRDLMYEPGFFRDVAVMPGAREVVAELYDGHDVYVVTSTMEFRNSFTDKWDWLGEHFPFIHHSKIVFCGKKDVVRGDFMIDDKEANLAGFNGTGLLFTALDNHYITGYHRVNDWTEVREYFRAEVAAEIAEIG</sequence>
<proteinExistence type="inferred from homology"/>
<dbReference type="SFLD" id="SFLDG01126">
    <property type="entry name" value="C1.2:_Nucleotidase_Like"/>
    <property type="match status" value="1"/>
</dbReference>
<dbReference type="SFLD" id="SFLDG01146">
    <property type="entry name" value="C1.2.2"/>
    <property type="match status" value="1"/>
</dbReference>
<gene>
    <name evidence="2" type="ORF">GGR27_000531</name>
</gene>
<dbReference type="SFLD" id="SFLDS00003">
    <property type="entry name" value="Haloacid_Dehalogenase"/>
    <property type="match status" value="1"/>
</dbReference>